<protein>
    <submittedName>
        <fullName evidence="2">Uncharacterized protein</fullName>
    </submittedName>
</protein>
<keyword evidence="3" id="KW-1185">Reference proteome</keyword>
<gene>
    <name evidence="2" type="ORF">B0T10DRAFT_419246</name>
</gene>
<evidence type="ECO:0000313" key="3">
    <source>
        <dbReference type="Proteomes" id="UP000777438"/>
    </source>
</evidence>
<comment type="caution">
    <text evidence="2">The sequence shown here is derived from an EMBL/GenBank/DDBJ whole genome shotgun (WGS) entry which is preliminary data.</text>
</comment>
<dbReference type="OrthoDB" id="5865767at2759"/>
<feature type="compositionally biased region" description="Acidic residues" evidence="1">
    <location>
        <begin position="50"/>
        <end position="65"/>
    </location>
</feature>
<sequence length="260" mass="28243">MNAILTVGHLFSPNGYLGSSLANKEKIPPPGVPEASTLNDHNVVSRDALWEDDDEYDDVDEDDSLDPGRAEGDFFHERNSPGLPRLKEEKTGRDLEQWERVVPPASLRPSSPYLDWALTRPISHPSLSPSLTNAFFPDGPGGRHVFLDHFPHPPPSHLASVYLVSGVRGVLHGQILAGSSFLPSFPGQDYCEAWTIILNNSDGLISGECGSAVIDRATNKVYGHVVGSDPLGHAYVIPLAHVLDQVKSCFEAKHVCLTSP</sequence>
<feature type="region of interest" description="Disordered" evidence="1">
    <location>
        <begin position="48"/>
        <end position="86"/>
    </location>
</feature>
<feature type="non-terminal residue" evidence="2">
    <location>
        <position position="1"/>
    </location>
</feature>
<feature type="compositionally biased region" description="Basic and acidic residues" evidence="1">
    <location>
        <begin position="66"/>
        <end position="86"/>
    </location>
</feature>
<dbReference type="AlphaFoldDB" id="A0A9P8VPA6"/>
<proteinExistence type="predicted"/>
<name>A0A9P8VPA6_9HYPO</name>
<accession>A0A9P8VPA6</accession>
<evidence type="ECO:0000256" key="1">
    <source>
        <dbReference type="SAM" id="MobiDB-lite"/>
    </source>
</evidence>
<reference evidence="2 3" key="1">
    <citation type="journal article" date="2021" name="Nat. Commun.">
        <title>Genetic determinants of endophytism in the Arabidopsis root mycobiome.</title>
        <authorList>
            <person name="Mesny F."/>
            <person name="Miyauchi S."/>
            <person name="Thiergart T."/>
            <person name="Pickel B."/>
            <person name="Atanasova L."/>
            <person name="Karlsson M."/>
            <person name="Huettel B."/>
            <person name="Barry K.W."/>
            <person name="Haridas S."/>
            <person name="Chen C."/>
            <person name="Bauer D."/>
            <person name="Andreopoulos W."/>
            <person name="Pangilinan J."/>
            <person name="LaButti K."/>
            <person name="Riley R."/>
            <person name="Lipzen A."/>
            <person name="Clum A."/>
            <person name="Drula E."/>
            <person name="Henrissat B."/>
            <person name="Kohler A."/>
            <person name="Grigoriev I.V."/>
            <person name="Martin F.M."/>
            <person name="Hacquard S."/>
        </authorList>
    </citation>
    <scope>NUCLEOTIDE SEQUENCE [LARGE SCALE GENOMIC DNA]</scope>
    <source>
        <strain evidence="2 3">MPI-CAGE-CH-0241</strain>
    </source>
</reference>
<dbReference type="EMBL" id="JAGPYM010000087">
    <property type="protein sequence ID" value="KAH6867871.1"/>
    <property type="molecule type" value="Genomic_DNA"/>
</dbReference>
<dbReference type="Proteomes" id="UP000777438">
    <property type="component" value="Unassembled WGS sequence"/>
</dbReference>
<organism evidence="2 3">
    <name type="scientific">Thelonectria olida</name>
    <dbReference type="NCBI Taxonomy" id="1576542"/>
    <lineage>
        <taxon>Eukaryota</taxon>
        <taxon>Fungi</taxon>
        <taxon>Dikarya</taxon>
        <taxon>Ascomycota</taxon>
        <taxon>Pezizomycotina</taxon>
        <taxon>Sordariomycetes</taxon>
        <taxon>Hypocreomycetidae</taxon>
        <taxon>Hypocreales</taxon>
        <taxon>Nectriaceae</taxon>
        <taxon>Thelonectria</taxon>
    </lineage>
</organism>
<evidence type="ECO:0000313" key="2">
    <source>
        <dbReference type="EMBL" id="KAH6867871.1"/>
    </source>
</evidence>